<proteinExistence type="predicted"/>
<dbReference type="Gene3D" id="3.10.450.50">
    <property type="match status" value="1"/>
</dbReference>
<organism evidence="1 2">
    <name type="scientific">Pleurostoma richardsiae</name>
    <dbReference type="NCBI Taxonomy" id="41990"/>
    <lineage>
        <taxon>Eukaryota</taxon>
        <taxon>Fungi</taxon>
        <taxon>Dikarya</taxon>
        <taxon>Ascomycota</taxon>
        <taxon>Pezizomycotina</taxon>
        <taxon>Sordariomycetes</taxon>
        <taxon>Sordariomycetidae</taxon>
        <taxon>Calosphaeriales</taxon>
        <taxon>Pleurostomataceae</taxon>
        <taxon>Pleurostoma</taxon>
    </lineage>
</organism>
<keyword evidence="2" id="KW-1185">Reference proteome</keyword>
<reference evidence="1" key="1">
    <citation type="submission" date="2022-07" db="EMBL/GenBank/DDBJ databases">
        <title>Fungi with potential for degradation of polypropylene.</title>
        <authorList>
            <person name="Gostincar C."/>
        </authorList>
    </citation>
    <scope>NUCLEOTIDE SEQUENCE</scope>
    <source>
        <strain evidence="1">EXF-13308</strain>
    </source>
</reference>
<dbReference type="InterPro" id="IPR032710">
    <property type="entry name" value="NTF2-like_dom_sf"/>
</dbReference>
<comment type="caution">
    <text evidence="1">The sequence shown here is derived from an EMBL/GenBank/DDBJ whole genome shotgun (WGS) entry which is preliminary data.</text>
</comment>
<dbReference type="InterPro" id="IPR050977">
    <property type="entry name" value="Fungal_Meroterpenoid_Isomerase"/>
</dbReference>
<protein>
    <recommendedName>
        <fullName evidence="3">SnoaL-like domain-containing protein</fullName>
    </recommendedName>
</protein>
<dbReference type="EMBL" id="JANBVO010000022">
    <property type="protein sequence ID" value="KAJ9142412.1"/>
    <property type="molecule type" value="Genomic_DNA"/>
</dbReference>
<gene>
    <name evidence="1" type="ORF">NKR23_g7288</name>
</gene>
<dbReference type="PANTHER" id="PTHR39598">
    <property type="entry name" value="AUSTINOL SYNTHESIS PROTEIN F-RELATED"/>
    <property type="match status" value="1"/>
</dbReference>
<accession>A0AA38RBT2</accession>
<evidence type="ECO:0008006" key="3">
    <source>
        <dbReference type="Google" id="ProtNLM"/>
    </source>
</evidence>
<dbReference type="PANTHER" id="PTHR39598:SF1">
    <property type="entry name" value="AUSTINOID BIOSYNTHESIS CLUSTERS PROTEIN F-RELATED"/>
    <property type="match status" value="1"/>
</dbReference>
<evidence type="ECO:0000313" key="1">
    <source>
        <dbReference type="EMBL" id="KAJ9142412.1"/>
    </source>
</evidence>
<sequence>MAATADIQAETLERFIEGWKAWTPESLTLTWSEDFQQRLLPYSLGVPPRSRAEAAWAVARLVEVLSNYKFEVINVVHDVAKGKAVVYAKSFADTSFGDFKWANEYAFFVTFTEDGKHICAMDEMVDTEFFKEFFPKFQGYLSKQGDEGSH</sequence>
<dbReference type="Proteomes" id="UP001174694">
    <property type="component" value="Unassembled WGS sequence"/>
</dbReference>
<name>A0AA38RBT2_9PEZI</name>
<dbReference type="SUPFAM" id="SSF54427">
    <property type="entry name" value="NTF2-like"/>
    <property type="match status" value="1"/>
</dbReference>
<evidence type="ECO:0000313" key="2">
    <source>
        <dbReference type="Proteomes" id="UP001174694"/>
    </source>
</evidence>
<dbReference type="AlphaFoldDB" id="A0AA38RBT2"/>